<dbReference type="CDD" id="cd02905">
    <property type="entry name" value="Macro_GDAP2-like"/>
    <property type="match status" value="1"/>
</dbReference>
<accession>A0AAD9K149</accession>
<dbReference type="InterPro" id="IPR043472">
    <property type="entry name" value="Macro_dom-like"/>
</dbReference>
<comment type="similarity">
    <text evidence="1">Belongs to the GDAP2 family.</text>
</comment>
<reference evidence="4" key="1">
    <citation type="journal article" date="2023" name="Mol. Biol. Evol.">
        <title>Third-Generation Sequencing Reveals the Adaptive Role of the Epigenome in Three Deep-Sea Polychaetes.</title>
        <authorList>
            <person name="Perez M."/>
            <person name="Aroh O."/>
            <person name="Sun Y."/>
            <person name="Lan Y."/>
            <person name="Juniper S.K."/>
            <person name="Young C.R."/>
            <person name="Angers B."/>
            <person name="Qian P.Y."/>
        </authorList>
    </citation>
    <scope>NUCLEOTIDE SEQUENCE</scope>
    <source>
        <strain evidence="4">P08H-3</strain>
    </source>
</reference>
<gene>
    <name evidence="4" type="ORF">LSH36_87g04037</name>
</gene>
<dbReference type="PANTHER" id="PTHR11106">
    <property type="entry name" value="GANGLIOSIDE INDUCED DIFFERENTIATION ASSOCIATED PROTEIN 2-RELATED"/>
    <property type="match status" value="1"/>
</dbReference>
<dbReference type="CDD" id="cd00170">
    <property type="entry name" value="SEC14"/>
    <property type="match status" value="1"/>
</dbReference>
<dbReference type="SMART" id="SM00516">
    <property type="entry name" value="SEC14"/>
    <property type="match status" value="1"/>
</dbReference>
<keyword evidence="5" id="KW-1185">Reference proteome</keyword>
<feature type="domain" description="CRAL-TRIO" evidence="2">
    <location>
        <begin position="339"/>
        <end position="493"/>
    </location>
</feature>
<dbReference type="Proteomes" id="UP001208570">
    <property type="component" value="Unassembled WGS sequence"/>
</dbReference>
<evidence type="ECO:0000259" key="3">
    <source>
        <dbReference type="PROSITE" id="PS51154"/>
    </source>
</evidence>
<dbReference type="Gene3D" id="3.40.525.10">
    <property type="entry name" value="CRAL-TRIO lipid binding domain"/>
    <property type="match status" value="1"/>
</dbReference>
<comment type="caution">
    <text evidence="4">The sequence shown here is derived from an EMBL/GenBank/DDBJ whole genome shotgun (WGS) entry which is preliminary data.</text>
</comment>
<dbReference type="Pfam" id="PF01661">
    <property type="entry name" value="Macro"/>
    <property type="match status" value="1"/>
</dbReference>
<feature type="domain" description="Macro" evidence="3">
    <location>
        <begin position="41"/>
        <end position="222"/>
    </location>
</feature>
<evidence type="ECO:0000313" key="5">
    <source>
        <dbReference type="Proteomes" id="UP001208570"/>
    </source>
</evidence>
<proteinExistence type="inferred from homology"/>
<dbReference type="InterPro" id="IPR002589">
    <property type="entry name" value="Macro_dom"/>
</dbReference>
<dbReference type="InterPro" id="IPR001251">
    <property type="entry name" value="CRAL-TRIO_dom"/>
</dbReference>
<evidence type="ECO:0000313" key="4">
    <source>
        <dbReference type="EMBL" id="KAK2163024.1"/>
    </source>
</evidence>
<dbReference type="Pfam" id="PF13716">
    <property type="entry name" value="CRAL_TRIO_2"/>
    <property type="match status" value="1"/>
</dbReference>
<organism evidence="4 5">
    <name type="scientific">Paralvinella palmiformis</name>
    <dbReference type="NCBI Taxonomy" id="53620"/>
    <lineage>
        <taxon>Eukaryota</taxon>
        <taxon>Metazoa</taxon>
        <taxon>Spiralia</taxon>
        <taxon>Lophotrochozoa</taxon>
        <taxon>Annelida</taxon>
        <taxon>Polychaeta</taxon>
        <taxon>Sedentaria</taxon>
        <taxon>Canalipalpata</taxon>
        <taxon>Terebellida</taxon>
        <taxon>Terebelliformia</taxon>
        <taxon>Alvinellidae</taxon>
        <taxon>Paralvinella</taxon>
    </lineage>
</organism>
<dbReference type="AlphaFoldDB" id="A0AAD9K149"/>
<dbReference type="EMBL" id="JAODUP010000087">
    <property type="protein sequence ID" value="KAK2163024.1"/>
    <property type="molecule type" value="Genomic_DNA"/>
</dbReference>
<dbReference type="InterPro" id="IPR035793">
    <property type="entry name" value="Macro_GDAP2"/>
</dbReference>
<dbReference type="InterPro" id="IPR036865">
    <property type="entry name" value="CRAL-TRIO_dom_sf"/>
</dbReference>
<evidence type="ECO:0000256" key="1">
    <source>
        <dbReference type="ARBA" id="ARBA00008355"/>
    </source>
</evidence>
<dbReference type="SUPFAM" id="SSF52949">
    <property type="entry name" value="Macro domain-like"/>
    <property type="match status" value="1"/>
</dbReference>
<dbReference type="SUPFAM" id="SSF52087">
    <property type="entry name" value="CRAL/TRIO domain"/>
    <property type="match status" value="1"/>
</dbReference>
<dbReference type="PROSITE" id="PS50191">
    <property type="entry name" value="CRAL_TRIO"/>
    <property type="match status" value="1"/>
</dbReference>
<evidence type="ECO:0000259" key="2">
    <source>
        <dbReference type="PROSITE" id="PS50191"/>
    </source>
</evidence>
<protein>
    <submittedName>
        <fullName evidence="4">Uncharacterized protein</fullName>
    </submittedName>
</protein>
<sequence>MDDPLEVSKRFVVDHTKLVRWCQTDVPEYNIVTDDPEDQKTSPFVYNEDINKKLIIWSGDITVLDTEAILHSTNETLSDKSSESERLLNRAGSDLEKDLTANIKVCKTGEAKLTKGYLLPARYVIHTVGPRYNLKYKTAAESALFNCYRNVLQLVREKQISSVALCCVHATRRGYPSQEGAHIALRTVRRFLEKFGDSLDTVIFVVTGEDEDVYISLMPQYFPRSEREEEFAAYQLPEDVGNEHGEPIIKERQIRITGKPAYEAQKFNWRSPEELEESININEAFETSVAVGAHSFSKMDDDIDKKRKMRLQYETHIALLNKEQYKRYEKWLKRSYQEDLSDIESLRCLYQSGFDVHGRPIIVFVGRYFPAAKIDLDKFTLYLIQLMDGIVNKEYVIVYFHTLTQSENHVEADYLRSLYNLIDSRYRQKLGAVYVVHPTFWSKVVMWFFMTFNTTELKSRIHNVSGLEYLYKRIPMDQLDLPDFITDYDIEVNGTRYYNPDADKEL</sequence>
<name>A0AAD9K149_9ANNE</name>
<dbReference type="PANTHER" id="PTHR11106:SF72">
    <property type="entry name" value="GANGLIOSIDE-INDUCED DIFFERENTIATION-ASSOCIATED PROTEIN 2"/>
    <property type="match status" value="1"/>
</dbReference>
<dbReference type="Gene3D" id="3.40.220.10">
    <property type="entry name" value="Leucine Aminopeptidase, subunit E, domain 1"/>
    <property type="match status" value="1"/>
</dbReference>
<dbReference type="SMART" id="SM00506">
    <property type="entry name" value="A1pp"/>
    <property type="match status" value="1"/>
</dbReference>
<dbReference type="PROSITE" id="PS51154">
    <property type="entry name" value="MACRO"/>
    <property type="match status" value="1"/>
</dbReference>